<dbReference type="PANTHER" id="PTHR11669:SF8">
    <property type="entry name" value="DNA POLYMERASE III SUBUNIT DELTA"/>
    <property type="match status" value="1"/>
</dbReference>
<dbReference type="Proteomes" id="UP000008221">
    <property type="component" value="Chromosome"/>
</dbReference>
<dbReference type="KEGG" id="ace:Acel_1970"/>
<dbReference type="PANTHER" id="PTHR11669">
    <property type="entry name" value="REPLICATION FACTOR C / DNA POLYMERASE III GAMMA-TAU SUBUNIT"/>
    <property type="match status" value="1"/>
</dbReference>
<proteinExistence type="predicted"/>
<dbReference type="EC" id="2.7.7.7" evidence="2"/>
<dbReference type="InParanoid" id="A0LWD2"/>
<keyword evidence="3" id="KW-1185">Reference proteome</keyword>
<gene>
    <name evidence="2" type="ordered locus">Acel_1970</name>
</gene>
<keyword evidence="2" id="KW-0548">Nucleotidyltransferase</keyword>
<evidence type="ECO:0000259" key="1">
    <source>
        <dbReference type="SMART" id="SM00382"/>
    </source>
</evidence>
<evidence type="ECO:0000313" key="3">
    <source>
        <dbReference type="Proteomes" id="UP000008221"/>
    </source>
</evidence>
<dbReference type="NCBIfam" id="TIGR00678">
    <property type="entry name" value="holB"/>
    <property type="match status" value="1"/>
</dbReference>
<keyword evidence="2" id="KW-0808">Transferase</keyword>
<sequence>MSRGVFGEIIGQQQVVETLRAVAAAARASGAGMTHAWLFVGPPGSGRSVAARAFAAALQCRAAEPGCGECTDCRTVLAGTHPDVTIVRPQGLSLGVAEARELVARAALAPANARWQVVVLEDADRLTEGAANVLLKAIEEPAPRTVWLLCVPAPHDLVPTIRSRCRLVTLRTPPVAAVAELLIRRNGVAADTAELAARAAGAHIGRALRLATDARARARRSAVLEAAARLAGPIDLGGCLRVAADLVDAATSEATTETEALDQAETAALREALGEGGTASGDRRRVASGVLRGSSAALRELEARQKSRASRAQRDALDRTLMDLAGFFRDVLLVQLGVAAETVSGVAEAVPGVAEGVSGAGAAGAVPGVAARSRPWVMNADVLDRIRDVAARSTPEMTLHRIDAIMECRAALAANANPLLAFEALAIQISGLAAGNVRQAAE</sequence>
<dbReference type="SUPFAM" id="SSF52540">
    <property type="entry name" value="P-loop containing nucleoside triphosphate hydrolases"/>
    <property type="match status" value="1"/>
</dbReference>
<dbReference type="FunCoup" id="A0LWD2">
    <property type="interactions" value="3"/>
</dbReference>
<evidence type="ECO:0000313" key="2">
    <source>
        <dbReference type="EMBL" id="ABK53742.1"/>
    </source>
</evidence>
<dbReference type="AlphaFoldDB" id="A0LWD2"/>
<dbReference type="Gene3D" id="3.40.50.300">
    <property type="entry name" value="P-loop containing nucleotide triphosphate hydrolases"/>
    <property type="match status" value="1"/>
</dbReference>
<dbReference type="NCBIfam" id="NF005926">
    <property type="entry name" value="PRK07940.1"/>
    <property type="match status" value="1"/>
</dbReference>
<protein>
    <submittedName>
        <fullName evidence="2">DNA polymerase III, delta prime subunit</fullName>
        <ecNumber evidence="2">2.7.7.7</ecNumber>
    </submittedName>
</protein>
<dbReference type="Pfam" id="PF13177">
    <property type="entry name" value="DNA_pol3_delta2"/>
    <property type="match status" value="1"/>
</dbReference>
<reference evidence="2 3" key="1">
    <citation type="journal article" date="2009" name="Genome Res.">
        <title>Complete genome of the cellulolytic thermophile Acidothermus cellulolyticus 11B provides insights into its ecophysiological and evolutionary adaptations.</title>
        <authorList>
            <person name="Barabote R.D."/>
            <person name="Xie G."/>
            <person name="Leu D.H."/>
            <person name="Normand P."/>
            <person name="Necsulea A."/>
            <person name="Daubin V."/>
            <person name="Medigue C."/>
            <person name="Adney W.S."/>
            <person name="Xu X.C."/>
            <person name="Lapidus A."/>
            <person name="Parales R.E."/>
            <person name="Detter C."/>
            <person name="Pujic P."/>
            <person name="Bruce D."/>
            <person name="Lavire C."/>
            <person name="Challacombe J.F."/>
            <person name="Brettin T.S."/>
            <person name="Berry A.M."/>
        </authorList>
    </citation>
    <scope>NUCLEOTIDE SEQUENCE [LARGE SCALE GENOMIC DNA]</scope>
    <source>
        <strain evidence="3">ATCC 43068 / DSM 8971 / 11B</strain>
    </source>
</reference>
<dbReference type="EMBL" id="CP000481">
    <property type="protein sequence ID" value="ABK53742.1"/>
    <property type="molecule type" value="Genomic_DNA"/>
</dbReference>
<dbReference type="InterPro" id="IPR004622">
    <property type="entry name" value="DNA_pol_HolB"/>
</dbReference>
<dbReference type="SMART" id="SM00382">
    <property type="entry name" value="AAA"/>
    <property type="match status" value="1"/>
</dbReference>
<name>A0LWD2_ACIC1</name>
<accession>A0LWD2</accession>
<dbReference type="InterPro" id="IPR027417">
    <property type="entry name" value="P-loop_NTPase"/>
</dbReference>
<feature type="domain" description="AAA+ ATPase" evidence="1">
    <location>
        <begin position="33"/>
        <end position="173"/>
    </location>
</feature>
<dbReference type="InterPro" id="IPR050238">
    <property type="entry name" value="DNA_Rep/Repair_Clamp_Loader"/>
</dbReference>
<dbReference type="STRING" id="351607.Acel_1970"/>
<dbReference type="GO" id="GO:0008408">
    <property type="term" value="F:3'-5' exonuclease activity"/>
    <property type="evidence" value="ECO:0007669"/>
    <property type="project" value="InterPro"/>
</dbReference>
<dbReference type="GO" id="GO:0006261">
    <property type="term" value="P:DNA-templated DNA replication"/>
    <property type="evidence" value="ECO:0007669"/>
    <property type="project" value="TreeGrafter"/>
</dbReference>
<dbReference type="HOGENOM" id="CLU_006229_4_1_11"/>
<dbReference type="OrthoDB" id="9809531at2"/>
<dbReference type="InterPro" id="IPR003593">
    <property type="entry name" value="AAA+_ATPase"/>
</dbReference>
<dbReference type="RefSeq" id="WP_011720805.1">
    <property type="nucleotide sequence ID" value="NC_008578.1"/>
</dbReference>
<organism evidence="2 3">
    <name type="scientific">Acidothermus cellulolyticus (strain ATCC 43068 / DSM 8971 / 11B)</name>
    <dbReference type="NCBI Taxonomy" id="351607"/>
    <lineage>
        <taxon>Bacteria</taxon>
        <taxon>Bacillati</taxon>
        <taxon>Actinomycetota</taxon>
        <taxon>Actinomycetes</taxon>
        <taxon>Acidothermales</taxon>
        <taxon>Acidothermaceae</taxon>
        <taxon>Acidothermus</taxon>
    </lineage>
</organism>
<dbReference type="eggNOG" id="COG0470">
    <property type="taxonomic scope" value="Bacteria"/>
</dbReference>
<dbReference type="GO" id="GO:0003887">
    <property type="term" value="F:DNA-directed DNA polymerase activity"/>
    <property type="evidence" value="ECO:0007669"/>
    <property type="project" value="UniProtKB-EC"/>
</dbReference>